<gene>
    <name evidence="2" type="primary">106073818</name>
</gene>
<dbReference type="AlphaFoldDB" id="A0A2C9M7D9"/>
<sequence length="197" mass="21475">MTDGCTARDATLMEDLARLYVKPSVDFLNCSTSKTTSKVLRTTSKVLRTWTPIRKTNSSCRSTTLNTQQSNEAHRNSSLEIKVVTITDSRPAIKAVTITDSSPAIKVVTITDSSPAIKVVTVTDSNPATSTSHSSSQTQRVDSFYPQETTSSGPKHLSLLSDVKYSAVTNQGRNIASNLYCNKLSLYVICLMLISFN</sequence>
<evidence type="ECO:0000313" key="3">
    <source>
        <dbReference type="Proteomes" id="UP000076420"/>
    </source>
</evidence>
<feature type="compositionally biased region" description="Low complexity" evidence="1">
    <location>
        <begin position="129"/>
        <end position="139"/>
    </location>
</feature>
<proteinExistence type="predicted"/>
<evidence type="ECO:0000313" key="2">
    <source>
        <dbReference type="EnsemblMetazoa" id="BGLB039407-PA"/>
    </source>
</evidence>
<dbReference type="VEuPathDB" id="VectorBase:BGLAX_048325"/>
<organism evidence="2 3">
    <name type="scientific">Biomphalaria glabrata</name>
    <name type="common">Bloodfluke planorb</name>
    <name type="synonym">Freshwater snail</name>
    <dbReference type="NCBI Taxonomy" id="6526"/>
    <lineage>
        <taxon>Eukaryota</taxon>
        <taxon>Metazoa</taxon>
        <taxon>Spiralia</taxon>
        <taxon>Lophotrochozoa</taxon>
        <taxon>Mollusca</taxon>
        <taxon>Gastropoda</taxon>
        <taxon>Heterobranchia</taxon>
        <taxon>Euthyneura</taxon>
        <taxon>Panpulmonata</taxon>
        <taxon>Hygrophila</taxon>
        <taxon>Lymnaeoidea</taxon>
        <taxon>Planorbidae</taxon>
        <taxon>Biomphalaria</taxon>
    </lineage>
</organism>
<name>A0A2C9M7D9_BIOGL</name>
<dbReference type="OrthoDB" id="6156144at2759"/>
<dbReference type="Proteomes" id="UP000076420">
    <property type="component" value="Unassembled WGS sequence"/>
</dbReference>
<dbReference type="KEGG" id="bgt:106073818"/>
<dbReference type="EnsemblMetazoa" id="BGLB039407-RA">
    <property type="protein sequence ID" value="BGLB039407-PA"/>
    <property type="gene ID" value="BGLB039407"/>
</dbReference>
<dbReference type="VEuPathDB" id="VectorBase:BGLB039407"/>
<reference evidence="2" key="1">
    <citation type="submission" date="2020-05" db="UniProtKB">
        <authorList>
            <consortium name="EnsemblMetazoa"/>
        </authorList>
    </citation>
    <scope>IDENTIFICATION</scope>
    <source>
        <strain evidence="2">BB02</strain>
    </source>
</reference>
<feature type="region of interest" description="Disordered" evidence="1">
    <location>
        <begin position="125"/>
        <end position="153"/>
    </location>
</feature>
<protein>
    <submittedName>
        <fullName evidence="2">Uncharacterized protein</fullName>
    </submittedName>
</protein>
<accession>A0A2C9M7D9</accession>
<evidence type="ECO:0000256" key="1">
    <source>
        <dbReference type="SAM" id="MobiDB-lite"/>
    </source>
</evidence>